<gene>
    <name evidence="2" type="ORF">J3Q64DRAFT_1818161</name>
</gene>
<reference evidence="2 3" key="1">
    <citation type="submission" date="2024-04" db="EMBL/GenBank/DDBJ databases">
        <title>Symmetric and asymmetric DNA N6-adenine methylation regulates different biological responses in Mucorales.</title>
        <authorList>
            <consortium name="Lawrence Berkeley National Laboratory"/>
            <person name="Lax C."/>
            <person name="Mondo S.J."/>
            <person name="Osorio-Concepcion M."/>
            <person name="Muszewska A."/>
            <person name="Corrochano-Luque M."/>
            <person name="Gutierrez G."/>
            <person name="Riley R."/>
            <person name="Lipzen A."/>
            <person name="Guo J."/>
            <person name="Hundley H."/>
            <person name="Amirebrahimi M."/>
            <person name="Ng V."/>
            <person name="Lorenzo-Gutierrez D."/>
            <person name="Binder U."/>
            <person name="Yang J."/>
            <person name="Song Y."/>
            <person name="Canovas D."/>
            <person name="Navarro E."/>
            <person name="Freitag M."/>
            <person name="Gabaldon T."/>
            <person name="Grigoriev I.V."/>
            <person name="Corrochano L.M."/>
            <person name="Nicolas F.E."/>
            <person name="Garre V."/>
        </authorList>
    </citation>
    <scope>NUCLEOTIDE SEQUENCE [LARGE SCALE GENOMIC DNA]</scope>
    <source>
        <strain evidence="2 3">L51</strain>
    </source>
</reference>
<keyword evidence="3" id="KW-1185">Reference proteome</keyword>
<keyword evidence="1" id="KW-0812">Transmembrane</keyword>
<evidence type="ECO:0000313" key="3">
    <source>
        <dbReference type="Proteomes" id="UP001448207"/>
    </source>
</evidence>
<evidence type="ECO:0000256" key="1">
    <source>
        <dbReference type="SAM" id="Phobius"/>
    </source>
</evidence>
<name>A0ABR3BJA3_PHYBL</name>
<keyword evidence="1" id="KW-1133">Transmembrane helix</keyword>
<dbReference type="Proteomes" id="UP001448207">
    <property type="component" value="Unassembled WGS sequence"/>
</dbReference>
<keyword evidence="1" id="KW-0472">Membrane</keyword>
<comment type="caution">
    <text evidence="2">The sequence shown here is derived from an EMBL/GenBank/DDBJ whole genome shotgun (WGS) entry which is preliminary data.</text>
</comment>
<dbReference type="EMBL" id="JBCLYO010000001">
    <property type="protein sequence ID" value="KAL0097987.1"/>
    <property type="molecule type" value="Genomic_DNA"/>
</dbReference>
<protein>
    <submittedName>
        <fullName evidence="2">Uncharacterized protein</fullName>
    </submittedName>
</protein>
<organism evidence="2 3">
    <name type="scientific">Phycomyces blakesleeanus</name>
    <dbReference type="NCBI Taxonomy" id="4837"/>
    <lineage>
        <taxon>Eukaryota</taxon>
        <taxon>Fungi</taxon>
        <taxon>Fungi incertae sedis</taxon>
        <taxon>Mucoromycota</taxon>
        <taxon>Mucoromycotina</taxon>
        <taxon>Mucoromycetes</taxon>
        <taxon>Mucorales</taxon>
        <taxon>Phycomycetaceae</taxon>
        <taxon>Phycomyces</taxon>
    </lineage>
</organism>
<feature type="transmembrane region" description="Helical" evidence="1">
    <location>
        <begin position="61"/>
        <end position="80"/>
    </location>
</feature>
<accession>A0ABR3BJA3</accession>
<evidence type="ECO:0000313" key="2">
    <source>
        <dbReference type="EMBL" id="KAL0097987.1"/>
    </source>
</evidence>
<feature type="transmembrane region" description="Helical" evidence="1">
    <location>
        <begin position="6"/>
        <end position="23"/>
    </location>
</feature>
<proteinExistence type="predicted"/>
<sequence length="104" mass="12502">MNTLFYYWSYYAGFLVVVSKRVGHKYMFGIMESKYEHMVTQIYDIYLSVTKEEKFEKKGLLVFKFATSYILLIFVLNYSIENTSRFENLINLIWYDKDSVVPDI</sequence>